<dbReference type="InterPro" id="IPR023214">
    <property type="entry name" value="HAD_sf"/>
</dbReference>
<sequence length="235" mass="26918">MARFQMLALDADDTLWHNERLYVEAQVQFKQIMSRYFDPDQVDDRLFHTESRNMELFGYGIKAFTLSMIETAIELTEGNIPASEIQKIVEISKHMLSADVLLLEGVAQTVPQLAAAYPLMVITKGDLLDQERKINKSGLKDYFHQVEIVSNKSRQGYEVILERHKIDPKRLLMVGNSIKSDILPVLELGAQGVYIPYETTWLHEVAEAPHGHESFYTLRNFGQLPQLIADLEKEL</sequence>
<evidence type="ECO:0000256" key="1">
    <source>
        <dbReference type="ARBA" id="ARBA00022801"/>
    </source>
</evidence>
<dbReference type="Gene3D" id="1.10.150.240">
    <property type="entry name" value="Putative phosphatase, domain 2"/>
    <property type="match status" value="1"/>
</dbReference>
<gene>
    <name evidence="2" type="ORF">SDC9_139979</name>
</gene>
<name>A0A645DW59_9ZZZZ</name>
<comment type="caution">
    <text evidence="2">The sequence shown here is derived from an EMBL/GenBank/DDBJ whole genome shotgun (WGS) entry which is preliminary data.</text>
</comment>
<dbReference type="Pfam" id="PF00702">
    <property type="entry name" value="Hydrolase"/>
    <property type="match status" value="1"/>
</dbReference>
<dbReference type="EMBL" id="VSSQ01039728">
    <property type="protein sequence ID" value="MPM92843.1"/>
    <property type="molecule type" value="Genomic_DNA"/>
</dbReference>
<dbReference type="PANTHER" id="PTHR43316">
    <property type="entry name" value="HYDROLASE, HALOACID DELAHOGENASE-RELATED"/>
    <property type="match status" value="1"/>
</dbReference>
<accession>A0A645DW59</accession>
<dbReference type="SFLD" id="SFLDG01129">
    <property type="entry name" value="C1.5:_HAD__Beta-PGM__Phosphata"/>
    <property type="match status" value="1"/>
</dbReference>
<dbReference type="InterPro" id="IPR051540">
    <property type="entry name" value="S-2-haloacid_dehalogenase"/>
</dbReference>
<dbReference type="AlphaFoldDB" id="A0A645DW59"/>
<dbReference type="SFLD" id="SFLDS00003">
    <property type="entry name" value="Haloacid_Dehalogenase"/>
    <property type="match status" value="1"/>
</dbReference>
<dbReference type="InterPro" id="IPR036412">
    <property type="entry name" value="HAD-like_sf"/>
</dbReference>
<keyword evidence="1" id="KW-0378">Hydrolase</keyword>
<organism evidence="2">
    <name type="scientific">bioreactor metagenome</name>
    <dbReference type="NCBI Taxonomy" id="1076179"/>
    <lineage>
        <taxon>unclassified sequences</taxon>
        <taxon>metagenomes</taxon>
        <taxon>ecological metagenomes</taxon>
    </lineage>
</organism>
<reference evidence="2" key="1">
    <citation type="submission" date="2019-08" db="EMBL/GenBank/DDBJ databases">
        <authorList>
            <person name="Kucharzyk K."/>
            <person name="Murdoch R.W."/>
            <person name="Higgins S."/>
            <person name="Loffler F."/>
        </authorList>
    </citation>
    <scope>NUCLEOTIDE SEQUENCE</scope>
</reference>
<dbReference type="GO" id="GO:0016787">
    <property type="term" value="F:hydrolase activity"/>
    <property type="evidence" value="ECO:0007669"/>
    <property type="project" value="UniProtKB-KW"/>
</dbReference>
<dbReference type="InterPro" id="IPR023198">
    <property type="entry name" value="PGP-like_dom2"/>
</dbReference>
<protein>
    <recommendedName>
        <fullName evidence="3">5'-nucleotidase</fullName>
    </recommendedName>
</protein>
<dbReference type="Gene3D" id="3.40.50.1000">
    <property type="entry name" value="HAD superfamily/HAD-like"/>
    <property type="match status" value="1"/>
</dbReference>
<proteinExistence type="predicted"/>
<dbReference type="PANTHER" id="PTHR43316:SF8">
    <property type="entry name" value="HAD FAMILY HYDROLASE"/>
    <property type="match status" value="1"/>
</dbReference>
<evidence type="ECO:0000313" key="2">
    <source>
        <dbReference type="EMBL" id="MPM92843.1"/>
    </source>
</evidence>
<dbReference type="SUPFAM" id="SSF56784">
    <property type="entry name" value="HAD-like"/>
    <property type="match status" value="1"/>
</dbReference>
<evidence type="ECO:0008006" key="3">
    <source>
        <dbReference type="Google" id="ProtNLM"/>
    </source>
</evidence>